<evidence type="ECO:0000313" key="2">
    <source>
        <dbReference type="Proteomes" id="UP000499080"/>
    </source>
</evidence>
<evidence type="ECO:0000313" key="1">
    <source>
        <dbReference type="EMBL" id="GBN41350.1"/>
    </source>
</evidence>
<protein>
    <submittedName>
        <fullName evidence="1">Uncharacterized protein</fullName>
    </submittedName>
</protein>
<dbReference type="EMBL" id="BGPR01009639">
    <property type="protein sequence ID" value="GBN41350.1"/>
    <property type="molecule type" value="Genomic_DNA"/>
</dbReference>
<dbReference type="AlphaFoldDB" id="A0A4Y2NSI4"/>
<keyword evidence="2" id="KW-1185">Reference proteome</keyword>
<name>A0A4Y2NSI4_ARAVE</name>
<gene>
    <name evidence="1" type="ORF">AVEN_175787_1</name>
</gene>
<organism evidence="1 2">
    <name type="scientific">Araneus ventricosus</name>
    <name type="common">Orbweaver spider</name>
    <name type="synonym">Epeira ventricosa</name>
    <dbReference type="NCBI Taxonomy" id="182803"/>
    <lineage>
        <taxon>Eukaryota</taxon>
        <taxon>Metazoa</taxon>
        <taxon>Ecdysozoa</taxon>
        <taxon>Arthropoda</taxon>
        <taxon>Chelicerata</taxon>
        <taxon>Arachnida</taxon>
        <taxon>Araneae</taxon>
        <taxon>Araneomorphae</taxon>
        <taxon>Entelegynae</taxon>
        <taxon>Araneoidea</taxon>
        <taxon>Araneidae</taxon>
        <taxon>Araneus</taxon>
    </lineage>
</organism>
<reference evidence="1 2" key="1">
    <citation type="journal article" date="2019" name="Sci. Rep.">
        <title>Orb-weaving spider Araneus ventricosus genome elucidates the spidroin gene catalogue.</title>
        <authorList>
            <person name="Kono N."/>
            <person name="Nakamura H."/>
            <person name="Ohtoshi R."/>
            <person name="Moran D.A.P."/>
            <person name="Shinohara A."/>
            <person name="Yoshida Y."/>
            <person name="Fujiwara M."/>
            <person name="Mori M."/>
            <person name="Tomita M."/>
            <person name="Arakawa K."/>
        </authorList>
    </citation>
    <scope>NUCLEOTIDE SEQUENCE [LARGE SCALE GENOMIC DNA]</scope>
</reference>
<dbReference type="Proteomes" id="UP000499080">
    <property type="component" value="Unassembled WGS sequence"/>
</dbReference>
<proteinExistence type="predicted"/>
<accession>A0A4Y2NSI4</accession>
<sequence>MLLQGTGELLYGFPDAGRDSYPSILEHSKLNGGVCGCGSLSWSTNCGMERDRLDIWCPVAGDSSDESKYMWILIDDYSQCITAHFLNISVILSVYNIFDPRETGNE</sequence>
<comment type="caution">
    <text evidence="1">The sequence shown here is derived from an EMBL/GenBank/DDBJ whole genome shotgun (WGS) entry which is preliminary data.</text>
</comment>